<evidence type="ECO:0000313" key="2">
    <source>
        <dbReference type="EMBL" id="KZX15329.1"/>
    </source>
</evidence>
<organism evidence="2 3">
    <name type="scientific">Methanobrevibacter cuticularis</name>
    <dbReference type="NCBI Taxonomy" id="47311"/>
    <lineage>
        <taxon>Archaea</taxon>
        <taxon>Methanobacteriati</taxon>
        <taxon>Methanobacteriota</taxon>
        <taxon>Methanomada group</taxon>
        <taxon>Methanobacteria</taxon>
        <taxon>Methanobacteriales</taxon>
        <taxon>Methanobacteriaceae</taxon>
        <taxon>Methanobrevibacter</taxon>
    </lineage>
</organism>
<name>A0A166D8V4_9EURY</name>
<keyword evidence="1" id="KW-1133">Transmembrane helix</keyword>
<keyword evidence="1" id="KW-0472">Membrane</keyword>
<keyword evidence="3" id="KW-1185">Reference proteome</keyword>
<accession>A0A166D8V4</accession>
<evidence type="ECO:0000313" key="3">
    <source>
        <dbReference type="Proteomes" id="UP000077275"/>
    </source>
</evidence>
<dbReference type="RefSeq" id="WP_157082542.1">
    <property type="nucleotide sequence ID" value="NZ_LWMW01000121.1"/>
</dbReference>
<gene>
    <name evidence="2" type="ORF">MBCUT_15700</name>
</gene>
<feature type="transmembrane region" description="Helical" evidence="1">
    <location>
        <begin position="45"/>
        <end position="69"/>
    </location>
</feature>
<protein>
    <submittedName>
        <fullName evidence="2">Uncharacterized protein</fullName>
    </submittedName>
</protein>
<keyword evidence="1" id="KW-0812">Transmembrane</keyword>
<evidence type="ECO:0000256" key="1">
    <source>
        <dbReference type="SAM" id="Phobius"/>
    </source>
</evidence>
<feature type="transmembrane region" description="Helical" evidence="1">
    <location>
        <begin position="16"/>
        <end position="38"/>
    </location>
</feature>
<dbReference type="PATRIC" id="fig|47311.3.peg.1707"/>
<comment type="caution">
    <text evidence="2">The sequence shown here is derived from an EMBL/GenBank/DDBJ whole genome shotgun (WGS) entry which is preliminary data.</text>
</comment>
<dbReference type="Proteomes" id="UP000077275">
    <property type="component" value="Unassembled WGS sequence"/>
</dbReference>
<dbReference type="AlphaFoldDB" id="A0A166D8V4"/>
<dbReference type="EMBL" id="LWMW01000121">
    <property type="protein sequence ID" value="KZX15329.1"/>
    <property type="molecule type" value="Genomic_DNA"/>
</dbReference>
<reference evidence="2 3" key="1">
    <citation type="submission" date="2016-04" db="EMBL/GenBank/DDBJ databases">
        <title>Genome sequence of Methanobrevibacter cuticularis DSM 11139.</title>
        <authorList>
            <person name="Poehlein A."/>
            <person name="Seedorf H."/>
            <person name="Daniel R."/>
        </authorList>
    </citation>
    <scope>NUCLEOTIDE SEQUENCE [LARGE SCALE GENOMIC DNA]</scope>
    <source>
        <strain evidence="2 3">DSM 11139</strain>
    </source>
</reference>
<proteinExistence type="predicted"/>
<sequence>MKMVCGNWLWGLGRLFFYWVVFFVFIFCFFVCVFFVCLGGGGVVYGFVPASLFLSVFVLGCVEVISLYMGSCYKYVCPVVKS</sequence>